<dbReference type="AlphaFoldDB" id="A0A6N7YFT7"/>
<reference evidence="7 8" key="1">
    <citation type="submission" date="2019-08" db="EMBL/GenBank/DDBJ databases">
        <title>In-depth cultivation of the pig gut microbiome towards novel bacterial diversity and tailored functional studies.</title>
        <authorList>
            <person name="Wylensek D."/>
            <person name="Hitch T.C.A."/>
            <person name="Clavel T."/>
        </authorList>
    </citation>
    <scope>NUCLEOTIDE SEQUENCE [LARGE SCALE GENOMIC DNA]</scope>
    <source>
        <strain evidence="7 8">BSM-383-APC-4H</strain>
    </source>
</reference>
<name>A0A6N7YFT7_9FIRM</name>
<dbReference type="Proteomes" id="UP000433359">
    <property type="component" value="Unassembled WGS sequence"/>
</dbReference>
<feature type="transmembrane region" description="Helical" evidence="5">
    <location>
        <begin position="225"/>
        <end position="246"/>
    </location>
</feature>
<organism evidence="7 8">
    <name type="scientific">Anaerobutyricum soehngenii</name>
    <dbReference type="NCBI Taxonomy" id="105843"/>
    <lineage>
        <taxon>Bacteria</taxon>
        <taxon>Bacillati</taxon>
        <taxon>Bacillota</taxon>
        <taxon>Clostridia</taxon>
        <taxon>Lachnospirales</taxon>
        <taxon>Lachnospiraceae</taxon>
        <taxon>Anaerobutyricum</taxon>
    </lineage>
</organism>
<keyword evidence="2 5" id="KW-0812">Transmembrane</keyword>
<evidence type="ECO:0000256" key="3">
    <source>
        <dbReference type="ARBA" id="ARBA00022989"/>
    </source>
</evidence>
<accession>A0A6N7YFT7</accession>
<dbReference type="InterPro" id="IPR051533">
    <property type="entry name" value="WaaL-like"/>
</dbReference>
<evidence type="ECO:0000313" key="8">
    <source>
        <dbReference type="Proteomes" id="UP000433359"/>
    </source>
</evidence>
<proteinExistence type="predicted"/>
<evidence type="ECO:0000256" key="1">
    <source>
        <dbReference type="ARBA" id="ARBA00004141"/>
    </source>
</evidence>
<evidence type="ECO:0000259" key="6">
    <source>
        <dbReference type="Pfam" id="PF04932"/>
    </source>
</evidence>
<dbReference type="GO" id="GO:0016020">
    <property type="term" value="C:membrane"/>
    <property type="evidence" value="ECO:0007669"/>
    <property type="project" value="UniProtKB-SubCell"/>
</dbReference>
<dbReference type="GO" id="GO:0016874">
    <property type="term" value="F:ligase activity"/>
    <property type="evidence" value="ECO:0007669"/>
    <property type="project" value="UniProtKB-KW"/>
</dbReference>
<feature type="transmembrane region" description="Helical" evidence="5">
    <location>
        <begin position="12"/>
        <end position="28"/>
    </location>
</feature>
<comment type="subcellular location">
    <subcellularLocation>
        <location evidence="1">Membrane</location>
        <topology evidence="1">Multi-pass membrane protein</topology>
    </subcellularLocation>
</comment>
<feature type="transmembrane region" description="Helical" evidence="5">
    <location>
        <begin position="34"/>
        <end position="51"/>
    </location>
</feature>
<evidence type="ECO:0000256" key="4">
    <source>
        <dbReference type="ARBA" id="ARBA00023136"/>
    </source>
</evidence>
<dbReference type="PANTHER" id="PTHR37422:SF13">
    <property type="entry name" value="LIPOPOLYSACCHARIDE BIOSYNTHESIS PROTEIN PA4999-RELATED"/>
    <property type="match status" value="1"/>
</dbReference>
<dbReference type="Pfam" id="PF04932">
    <property type="entry name" value="Wzy_C"/>
    <property type="match status" value="1"/>
</dbReference>
<keyword evidence="4 5" id="KW-0472">Membrane</keyword>
<feature type="transmembrane region" description="Helical" evidence="5">
    <location>
        <begin position="171"/>
        <end position="204"/>
    </location>
</feature>
<protein>
    <submittedName>
        <fullName evidence="7">O-antigen ligase family protein</fullName>
    </submittedName>
</protein>
<gene>
    <name evidence="7" type="ORF">FYJ25_09315</name>
</gene>
<keyword evidence="7" id="KW-0436">Ligase</keyword>
<dbReference type="EMBL" id="VULP01000018">
    <property type="protein sequence ID" value="MSU82545.1"/>
    <property type="molecule type" value="Genomic_DNA"/>
</dbReference>
<evidence type="ECO:0000256" key="5">
    <source>
        <dbReference type="SAM" id="Phobius"/>
    </source>
</evidence>
<feature type="transmembrane region" description="Helical" evidence="5">
    <location>
        <begin position="58"/>
        <end position="76"/>
    </location>
</feature>
<feature type="transmembrane region" description="Helical" evidence="5">
    <location>
        <begin position="302"/>
        <end position="324"/>
    </location>
</feature>
<evidence type="ECO:0000313" key="7">
    <source>
        <dbReference type="EMBL" id="MSU82545.1"/>
    </source>
</evidence>
<comment type="caution">
    <text evidence="7">The sequence shown here is derived from an EMBL/GenBank/DDBJ whole genome shotgun (WGS) entry which is preliminary data.</text>
</comment>
<evidence type="ECO:0000256" key="2">
    <source>
        <dbReference type="ARBA" id="ARBA00022692"/>
    </source>
</evidence>
<feature type="transmembrane region" description="Helical" evidence="5">
    <location>
        <begin position="145"/>
        <end position="165"/>
    </location>
</feature>
<dbReference type="RefSeq" id="WP_154581141.1">
    <property type="nucleotide sequence ID" value="NZ_VULP01000018.1"/>
</dbReference>
<keyword evidence="3 5" id="KW-1133">Transmembrane helix</keyword>
<dbReference type="PANTHER" id="PTHR37422">
    <property type="entry name" value="TEICHURONIC ACID BIOSYNTHESIS PROTEIN TUAE"/>
    <property type="match status" value="1"/>
</dbReference>
<sequence length="387" mass="44141">MNTKIPKIRVELFFLLFPYLSPLGLNSIKGFKIIILSWMMISMVITILLWIQKPRFNLFTGVGIAYFLYIIIITIIETGGIGDGLRKMFGAPCLFLLIDYWMRVNKNELLKMMLHISFIEELLNLLLWNVKVFSGDQYLLGIRTYFPLFGVFGIYVALLCMEFGISGTKRIGMLTIAMAILSNFITWSSTGVVAIVIIMGMLFFVKHEKLERIVDICDCKKLIPIGVALNVGVVFFNVQYYFSFIISNVLGESLMLNGRSIIWDSAIKLIKEKLIFGYGVYGVYIPLPDWWGTSYNYAHNQILQFLLDGGLIATILFGLLIVIAGRNIDASRNYRIGKISAIVMFSYLLMMISEAYSNYLVFYALIALLGEYCGEYSGEYNRKEIVR</sequence>
<dbReference type="InterPro" id="IPR007016">
    <property type="entry name" value="O-antigen_ligase-rel_domated"/>
</dbReference>
<feature type="domain" description="O-antigen ligase-related" evidence="6">
    <location>
        <begin position="176"/>
        <end position="317"/>
    </location>
</feature>